<feature type="region of interest" description="Disordered" evidence="1">
    <location>
        <begin position="499"/>
        <end position="542"/>
    </location>
</feature>
<dbReference type="EMBL" id="SLWL01000005">
    <property type="protein sequence ID" value="TCO13677.1"/>
    <property type="molecule type" value="Genomic_DNA"/>
</dbReference>
<comment type="caution">
    <text evidence="2">The sequence shown here is derived from an EMBL/GenBank/DDBJ whole genome shotgun (WGS) entry which is preliminary data.</text>
</comment>
<accession>A0A4R2GUM6</accession>
<dbReference type="Gene3D" id="1.10.287.1490">
    <property type="match status" value="1"/>
</dbReference>
<dbReference type="AlphaFoldDB" id="A0A4R2GUM6"/>
<proteinExistence type="predicted"/>
<gene>
    <name evidence="2" type="ORF">EV666_10544</name>
</gene>
<feature type="region of interest" description="Disordered" evidence="1">
    <location>
        <begin position="259"/>
        <end position="290"/>
    </location>
</feature>
<feature type="compositionally biased region" description="Basic and acidic residues" evidence="1">
    <location>
        <begin position="259"/>
        <end position="280"/>
    </location>
</feature>
<organism evidence="2 3">
    <name type="scientific">Camelimonas lactis</name>
    <dbReference type="NCBI Taxonomy" id="659006"/>
    <lineage>
        <taxon>Bacteria</taxon>
        <taxon>Pseudomonadati</taxon>
        <taxon>Pseudomonadota</taxon>
        <taxon>Alphaproteobacteria</taxon>
        <taxon>Hyphomicrobiales</taxon>
        <taxon>Chelatococcaceae</taxon>
        <taxon>Camelimonas</taxon>
    </lineage>
</organism>
<dbReference type="Proteomes" id="UP000294881">
    <property type="component" value="Unassembled WGS sequence"/>
</dbReference>
<evidence type="ECO:0000256" key="1">
    <source>
        <dbReference type="SAM" id="MobiDB-lite"/>
    </source>
</evidence>
<name>A0A4R2GUM6_9HYPH</name>
<sequence>MFNFRTSGWRRHADRVNEATVPFPETDSGAGDDAKAVAATHEAAGRAQEVIRAQLADLSQRHLVLRQAGETLEGLERSVVQLLSDHQRVRLASEATHGELEAEREQHTRLRQEFARLQEEAHGHKQARLQLETSLDNLQHNVQGLGGELAEAKREHAALQGEAGQLRGDLADALARASDAEDKVAFYRDKFEERQSQISALDASLKKELQQNAVLSEEVRALQESLENLNRTLARRDREHAAAQLALEQAAERRKELENALTEAERKHKSAEEELREALETTRATSGSTTNRLEAMASRLQVTENLLAQAREEIGTRTEEHSAAQRQVLQVTLEKTSLEKRVEDTRRERDRADRLARETSEINARLAERSHALVASLKTREREHEVAKQKLISLTEELSHLKETMRVSEQQFQSHVAELNAQVAHERSSRQMADGSLEAARSTIDNLRQEIARMRPGGVPDAGAHEARDEQARLPVAARIITRDELDLAEDGPDLAVDADLAAGVGDEKAGRAADNGGASRRNGARTPMVVVQAEDTERFHS</sequence>
<reference evidence="2 3" key="1">
    <citation type="submission" date="2019-03" db="EMBL/GenBank/DDBJ databases">
        <title>Genomic Encyclopedia of Type Strains, Phase IV (KMG-IV): sequencing the most valuable type-strain genomes for metagenomic binning, comparative biology and taxonomic classification.</title>
        <authorList>
            <person name="Goeker M."/>
        </authorList>
    </citation>
    <scope>NUCLEOTIDE SEQUENCE [LARGE SCALE GENOMIC DNA]</scope>
    <source>
        <strain evidence="2 3">DSM 22958</strain>
    </source>
</reference>
<evidence type="ECO:0000313" key="2">
    <source>
        <dbReference type="EMBL" id="TCO13677.1"/>
    </source>
</evidence>
<evidence type="ECO:0000313" key="3">
    <source>
        <dbReference type="Proteomes" id="UP000294881"/>
    </source>
</evidence>
<keyword evidence="3" id="KW-1185">Reference proteome</keyword>
<protein>
    <submittedName>
        <fullName evidence="2">Uncharacterized protein</fullName>
    </submittedName>
</protein>